<keyword evidence="2" id="KW-0812">Transmembrane</keyword>
<organism evidence="3 4">
    <name type="scientific">Tanacetum coccineum</name>
    <dbReference type="NCBI Taxonomy" id="301880"/>
    <lineage>
        <taxon>Eukaryota</taxon>
        <taxon>Viridiplantae</taxon>
        <taxon>Streptophyta</taxon>
        <taxon>Embryophyta</taxon>
        <taxon>Tracheophyta</taxon>
        <taxon>Spermatophyta</taxon>
        <taxon>Magnoliopsida</taxon>
        <taxon>eudicotyledons</taxon>
        <taxon>Gunneridae</taxon>
        <taxon>Pentapetalae</taxon>
        <taxon>asterids</taxon>
        <taxon>campanulids</taxon>
        <taxon>Asterales</taxon>
        <taxon>Asteraceae</taxon>
        <taxon>Asteroideae</taxon>
        <taxon>Anthemideae</taxon>
        <taxon>Anthemidinae</taxon>
        <taxon>Tanacetum</taxon>
    </lineage>
</organism>
<evidence type="ECO:0000256" key="2">
    <source>
        <dbReference type="SAM" id="Phobius"/>
    </source>
</evidence>
<evidence type="ECO:0000313" key="4">
    <source>
        <dbReference type="Proteomes" id="UP001151760"/>
    </source>
</evidence>
<keyword evidence="4" id="KW-1185">Reference proteome</keyword>
<gene>
    <name evidence="3" type="ORF">Tco_1029044</name>
</gene>
<sequence>MMDIGTPCRETISFIYNLVRVSILSVALVGMKCADLESLVVSGKASSIPTIFSWGGSISPDGFLPSILLLLVIIVVVAIVVTVILVVVVVEGFSGTGSLFSGRVDLTGDEDLLLEDGDNVYGLCIQRRLTYLLGGVGGELCSCLALSYTGYKGARISSGRKKSQGLNSGDDGNTRDGGKTVGGAIGARGGGIGDSLLASLYACMVLNIWGSSWKGEMDSVAKRSLDRSSEVLEEVFPVRLGNSPVKPGYSQEYL</sequence>
<reference evidence="3" key="1">
    <citation type="journal article" date="2022" name="Int. J. Mol. Sci.">
        <title>Draft Genome of Tanacetum Coccineum: Genomic Comparison of Closely Related Tanacetum-Family Plants.</title>
        <authorList>
            <person name="Yamashiro T."/>
            <person name="Shiraishi A."/>
            <person name="Nakayama K."/>
            <person name="Satake H."/>
        </authorList>
    </citation>
    <scope>NUCLEOTIDE SEQUENCE</scope>
</reference>
<feature type="region of interest" description="Disordered" evidence="1">
    <location>
        <begin position="156"/>
        <end position="178"/>
    </location>
</feature>
<feature type="transmembrane region" description="Helical" evidence="2">
    <location>
        <begin position="67"/>
        <end position="90"/>
    </location>
</feature>
<protein>
    <submittedName>
        <fullName evidence="3">Uncharacterized protein</fullName>
    </submittedName>
</protein>
<reference evidence="3" key="2">
    <citation type="submission" date="2022-01" db="EMBL/GenBank/DDBJ databases">
        <authorList>
            <person name="Yamashiro T."/>
            <person name="Shiraishi A."/>
            <person name="Satake H."/>
            <person name="Nakayama K."/>
        </authorList>
    </citation>
    <scope>NUCLEOTIDE SEQUENCE</scope>
</reference>
<comment type="caution">
    <text evidence="3">The sequence shown here is derived from an EMBL/GenBank/DDBJ whole genome shotgun (WGS) entry which is preliminary data.</text>
</comment>
<keyword evidence="2" id="KW-1133">Transmembrane helix</keyword>
<name>A0ABQ5G3V4_9ASTR</name>
<proteinExistence type="predicted"/>
<evidence type="ECO:0000313" key="3">
    <source>
        <dbReference type="EMBL" id="GJT69758.1"/>
    </source>
</evidence>
<accession>A0ABQ5G3V4</accession>
<dbReference type="Proteomes" id="UP001151760">
    <property type="component" value="Unassembled WGS sequence"/>
</dbReference>
<feature type="transmembrane region" description="Helical" evidence="2">
    <location>
        <begin position="12"/>
        <end position="31"/>
    </location>
</feature>
<evidence type="ECO:0000256" key="1">
    <source>
        <dbReference type="SAM" id="MobiDB-lite"/>
    </source>
</evidence>
<dbReference type="EMBL" id="BQNB010018017">
    <property type="protein sequence ID" value="GJT69758.1"/>
    <property type="molecule type" value="Genomic_DNA"/>
</dbReference>
<keyword evidence="2" id="KW-0472">Membrane</keyword>